<evidence type="ECO:0000313" key="3">
    <source>
        <dbReference type="Proteomes" id="UP000428330"/>
    </source>
</evidence>
<geneLocation type="plasmid" evidence="3">
    <name>pmme07001</name>
</geneLocation>
<dbReference type="Gene3D" id="3.40.50.300">
    <property type="entry name" value="P-loop containing nucleotide triphosphate hydrolases"/>
    <property type="match status" value="1"/>
</dbReference>
<name>A0A6I6IIN3_9RHOB</name>
<dbReference type="RefSeq" id="WP_157705217.1">
    <property type="nucleotide sequence ID" value="NZ_CP034347.1"/>
</dbReference>
<accession>A0A6I6IIN3</accession>
<dbReference type="EMBL" id="CP034347">
    <property type="protein sequence ID" value="QGX96780.1"/>
    <property type="molecule type" value="Genomic_DNA"/>
</dbReference>
<dbReference type="InterPro" id="IPR014556">
    <property type="entry name" value="UCP029407"/>
</dbReference>
<keyword evidence="1" id="KW-0175">Coiled coil</keyword>
<reference evidence="2 3" key="1">
    <citation type="submission" date="2018-12" db="EMBL/GenBank/DDBJ databases">
        <title>Complete genome sequence of Roseovarius sp. MME-070.</title>
        <authorList>
            <person name="Nam Y.-D."/>
            <person name="Kang J."/>
            <person name="Chung W.-H."/>
            <person name="Park Y.S."/>
        </authorList>
    </citation>
    <scope>NUCLEOTIDE SEQUENCE [LARGE SCALE GENOMIC DNA]</scope>
    <source>
        <strain evidence="2 3">MME-070</strain>
        <plasmid evidence="3">pmme07001</plasmid>
    </source>
</reference>
<dbReference type="OrthoDB" id="7210452at2"/>
<dbReference type="AlphaFoldDB" id="A0A6I6IIN3"/>
<sequence>MPAEKPPAPPRYAVVVLSMHRSGSSALAGLFGQMGCDLPATLMPASEHNPKGYFESNRIYKINDDILASGASSWDDWTEFDPGWAASPEADSFLSRGLDVLREEFGTSSLLAIKDPRICRLLPFWRKLLTAAELTPVYVHNHRHPLEVARSLHIREGWPLEYGLLLWLRHVLDAEARSRGCTRVFTNFERTLEDWPCVIHAVQKHSDIVFPRQPEETGAQIDGFLSKDLRHNVEPKAGSPDSARLSDWVSQAYDILERWVASGEDTADHEALDALRARFTATTPMFGALLRELRASLKTAAQEAEAAAEHTARLNTDIERLGQDHAAVTAARNTLASERDSLLGERDSLIAERDHLVTARNSLQAERDSLAAERRKLQEAMRQARQTHEAKQADLHAHIAALESEKDLILGSTSWKLTAPMRRVVNMLRS</sequence>
<feature type="coiled-coil region" evidence="1">
    <location>
        <begin position="360"/>
        <end position="394"/>
    </location>
</feature>
<dbReference type="Proteomes" id="UP000428330">
    <property type="component" value="Plasmid pMME07001"/>
</dbReference>
<dbReference type="PIRSF" id="PIRSF029407">
    <property type="entry name" value="UCP029407"/>
    <property type="match status" value="1"/>
</dbReference>
<evidence type="ECO:0000256" key="1">
    <source>
        <dbReference type="SAM" id="Coils"/>
    </source>
</evidence>
<dbReference type="Gene3D" id="1.20.5.1000">
    <property type="entry name" value="arf6 gtpase in complex with a specific effector, jip4"/>
    <property type="match status" value="1"/>
</dbReference>
<gene>
    <name evidence="2" type="ORF">EI983_00230</name>
</gene>
<proteinExistence type="predicted"/>
<organism evidence="2 3">
    <name type="scientific">Roseovarius faecimaris</name>
    <dbReference type="NCBI Taxonomy" id="2494550"/>
    <lineage>
        <taxon>Bacteria</taxon>
        <taxon>Pseudomonadati</taxon>
        <taxon>Pseudomonadota</taxon>
        <taxon>Alphaproteobacteria</taxon>
        <taxon>Rhodobacterales</taxon>
        <taxon>Roseobacteraceae</taxon>
        <taxon>Roseovarius</taxon>
    </lineage>
</organism>
<keyword evidence="3" id="KW-1185">Reference proteome</keyword>
<protein>
    <submittedName>
        <fullName evidence="2">Sulfotransferase family protein</fullName>
    </submittedName>
</protein>
<dbReference type="KEGG" id="rom:EI983_00230"/>
<keyword evidence="2" id="KW-0614">Plasmid</keyword>
<dbReference type="SUPFAM" id="SSF52540">
    <property type="entry name" value="P-loop containing nucleoside triphosphate hydrolases"/>
    <property type="match status" value="1"/>
</dbReference>
<keyword evidence="2" id="KW-0808">Transferase</keyword>
<dbReference type="GO" id="GO:0016740">
    <property type="term" value="F:transferase activity"/>
    <property type="evidence" value="ECO:0007669"/>
    <property type="project" value="UniProtKB-KW"/>
</dbReference>
<dbReference type="InterPro" id="IPR027417">
    <property type="entry name" value="P-loop_NTPase"/>
</dbReference>
<evidence type="ECO:0000313" key="2">
    <source>
        <dbReference type="EMBL" id="QGX96780.1"/>
    </source>
</evidence>